<name>C6C8Z8_MUSP7</name>
<dbReference type="EMBL" id="CP001654">
    <property type="protein sequence ID" value="ACS86198.1"/>
    <property type="molecule type" value="Genomic_DNA"/>
</dbReference>
<dbReference type="AlphaFoldDB" id="C6C8Z8"/>
<proteinExistence type="predicted"/>
<evidence type="ECO:0000313" key="2">
    <source>
        <dbReference type="Proteomes" id="UP000002734"/>
    </source>
</evidence>
<dbReference type="HOGENOM" id="CLU_1851977_0_0_6"/>
<dbReference type="RefSeq" id="WP_015854105.1">
    <property type="nucleotide sequence ID" value="NC_012880.1"/>
</dbReference>
<sequence length="138" mass="16133">MKIISIDDAQFGDEVINNTDFAKPKMNIKIHKVDLAVFDELTKLYDDTRANAINTVIEHLVYEFFKNDVTHFDTRYLLATEADKLNPELNEGNALEKSWLYEIAPDQHASHLVNQYFQYENAHTQEHDDVKRILTHKI</sequence>
<evidence type="ECO:0000313" key="1">
    <source>
        <dbReference type="EMBL" id="ACS86198.1"/>
    </source>
</evidence>
<dbReference type="KEGG" id="dda:Dd703_2416"/>
<protein>
    <submittedName>
        <fullName evidence="1">Uncharacterized protein</fullName>
    </submittedName>
</protein>
<keyword evidence="2" id="KW-1185">Reference proteome</keyword>
<gene>
    <name evidence="1" type="ordered locus">Dd703_2416</name>
</gene>
<dbReference type="Proteomes" id="UP000002734">
    <property type="component" value="Chromosome"/>
</dbReference>
<organism evidence="1 2">
    <name type="scientific">Musicola paradisiaca (strain Ech703)</name>
    <name type="common">Dickeya paradisiaca</name>
    <name type="synonym">Dickeya dadantii</name>
    <dbReference type="NCBI Taxonomy" id="579405"/>
    <lineage>
        <taxon>Bacteria</taxon>
        <taxon>Pseudomonadati</taxon>
        <taxon>Pseudomonadota</taxon>
        <taxon>Gammaproteobacteria</taxon>
        <taxon>Enterobacterales</taxon>
        <taxon>Pectobacteriaceae</taxon>
        <taxon>Musicola</taxon>
    </lineage>
</organism>
<accession>C6C8Z8</accession>
<dbReference type="STRING" id="579405.Dd703_2416"/>
<reference evidence="1" key="1">
    <citation type="submission" date="2009-06" db="EMBL/GenBank/DDBJ databases">
        <title>Complete sequence of Dickeya dadantii Ech703.</title>
        <authorList>
            <consortium name="US DOE Joint Genome Institute"/>
            <person name="Lucas S."/>
            <person name="Copeland A."/>
            <person name="Lapidus A."/>
            <person name="Glavina del Rio T."/>
            <person name="Dalin E."/>
            <person name="Tice H."/>
            <person name="Bruce D."/>
            <person name="Goodwin L."/>
            <person name="Pitluck S."/>
            <person name="Chertkov O."/>
            <person name="Brettin T."/>
            <person name="Detter J.C."/>
            <person name="Han C."/>
            <person name="Larimer F."/>
            <person name="Land M."/>
            <person name="Hauser L."/>
            <person name="Kyrpides N."/>
            <person name="Mikhailova N."/>
            <person name="Balakrishnan V."/>
            <person name="Glasner J."/>
            <person name="Perna N.T."/>
        </authorList>
    </citation>
    <scope>NUCLEOTIDE SEQUENCE [LARGE SCALE GENOMIC DNA]</scope>
    <source>
        <strain evidence="1">Ech703</strain>
    </source>
</reference>